<dbReference type="InterPro" id="IPR017853">
    <property type="entry name" value="GH"/>
</dbReference>
<sequence>MDLVLPTARSTTVPTSTVPSTTSPGATPTGAWATAITKAKAAVAKLTLAEKVSLGTGKIVLWQKGHCVGNIPAISSINFPGLCLQDSPLGVRYADKVSVFPAGINVAATFNRDLMQKRGAALGAEFKGKGVHVALGPAVNIARAPAAGRNWEGFGADPYLSGEASYETVIGIQSQGVQACAKHYINNEQEHFRESSSSNVDDRTQHEIYLPPFLKAVQAGVASFMCSYNQINGTYACENNNILNNLLKSELGFQGYVMSDWWATHSGATSVNAGLDMTMPGDITLGYFGSNLVNSVNSGQVSQNRINDLATRILAAWYLLGQDSAYPDVNFDSWNINDSFNKHIDVQGDHKTLIRTIGAASTVLLKNKNSALPLKTPSTIAVIGNDAGPNSKGINGCSDRGCNDGVLAQGWGSGTAEYPYLINPLDAIKTKASSIGATVTSSLSDSDTNAAVNAARGKDVALVFISADSGEGYITVEGNAGDRNNLQAWHNGDALVAAVAAVNKNTVVVVHTVGQIVMESWIDHANVTAVLWAGLQGQEAGNAVVDVLWGAVNPGGRLPYTIAKSTSDYSASVISSGGGIVQIPYTEGLKVDYRAFDSNNITPRFEFGFGLSYTTFEYSGLVVTPGTSGGTQPTGPGSSLSSWLQDPWVKVTFTLKNTGTIAGTEVPQLYISPPASSGEPPNALKGFDSVALQPGASTTVTMTLSRYDFSYWNIHWRLPRIHLWRQLFPPQRLLVGADTLAPYLRQALITVIVEATSTGEWAIAIAKAKKAVAKLTLAEKVSLGTGVQWQKGHCVGNTAAISSIDFPGLCLQDSPLGVRFADKVSVFPAGINIASTFNRDLMRKRGEALGAEFRGKGVHVALGPAVNITRVPAGGRNWEGFGADQYLAGEAAYETVVGIQSRGVQACAKHYINKYVGWICDDYGYSKLLQASKKLSVRRFLKAVQAGVASIMGAYNQVNGTYACENSHILNTTLKSELGFQGYWWATHSGAASVNAGLDMTMPGDKTIGSGTTYFGSNLVNSVKKGEVSQSRIDDLATRILAAWYLLGQDSGYPSVNFDSWDTKDSFNKHVDVQGDHKALIRTIGAASTVLLKNKNSTLPLKMPSTIAVIGSDAGPNPKGVNSCADRGCNHGILAQGWGSGTAEYPYLINPLDAIKAKASSIGATVTSSLSDSDVDAAVDAARGKDVALVFISADSGEGYITVEGNEGDRKSLHAWHNGDALVEAVAAVNENTIVVVHTVGQIIMESWIDHANVAAVLWAGLQGQEAGNTVVDILWGAVNPSGRLPYTIAKSASDYSASLIASGTEIVQIPYKEGLKVDYRAFDANNISPRFEFGFGLSYTTFEYSNFNVTPGPTGGTQPTGPGSPLSGWLQDPWTKVTFTLKNTGAVAGTEIPQLYISPPASSGEPPNALKGFDSVYLQPGASTTVSMTLSRPDRRQAKNVLKKAFEKNSHPNTEQIEAISIECGRSVETVIKWFKQERQKHGIEERRPATSNKAANDQWGQYPPSNADDVPSMAFGELHKYQHELHCAMAMYHLATVGLPMHLTFDPEAK</sequence>
<dbReference type="InterPro" id="IPR002772">
    <property type="entry name" value="Glyco_hydro_3_C"/>
</dbReference>
<comment type="subcellular location">
    <subcellularLocation>
        <location evidence="11 12">Nucleus</location>
    </subcellularLocation>
</comment>
<dbReference type="SMART" id="SM00389">
    <property type="entry name" value="HOX"/>
    <property type="match status" value="1"/>
</dbReference>
<dbReference type="EC" id="3.2.1.21" evidence="4"/>
<keyword evidence="7" id="KW-0325">Glycoprotein</keyword>
<keyword evidence="11 12" id="KW-0238">DNA-binding</keyword>
<dbReference type="Gene3D" id="3.40.50.1700">
    <property type="entry name" value="Glycoside hydrolase family 3 C-terminal domain"/>
    <property type="match status" value="2"/>
</dbReference>
<evidence type="ECO:0000256" key="13">
    <source>
        <dbReference type="SAM" id="MobiDB-lite"/>
    </source>
</evidence>
<reference evidence="15" key="1">
    <citation type="submission" date="2021-01" db="EMBL/GenBank/DDBJ databases">
        <authorList>
            <person name="Kaushik A."/>
        </authorList>
    </citation>
    <scope>NUCLEOTIDE SEQUENCE</scope>
    <source>
        <strain evidence="15">AG2-2IIIB</strain>
    </source>
</reference>
<keyword evidence="6" id="KW-0136">Cellulose degradation</keyword>
<dbReference type="GO" id="GO:0030245">
    <property type="term" value="P:cellulose catabolic process"/>
    <property type="evidence" value="ECO:0007669"/>
    <property type="project" value="UniProtKB-KW"/>
</dbReference>
<comment type="similarity">
    <text evidence="3">Belongs to the glycosyl hydrolase 3 family.</text>
</comment>
<proteinExistence type="inferred from homology"/>
<dbReference type="FunFam" id="3.40.50.1700:FF:000003">
    <property type="entry name" value="Probable beta-glucosidase"/>
    <property type="match status" value="2"/>
</dbReference>
<dbReference type="Proteomes" id="UP000663843">
    <property type="component" value="Unassembled WGS sequence"/>
</dbReference>
<evidence type="ECO:0000256" key="5">
    <source>
        <dbReference type="ARBA" id="ARBA00022801"/>
    </source>
</evidence>
<evidence type="ECO:0000313" key="15">
    <source>
        <dbReference type="EMBL" id="CAE6477717.1"/>
    </source>
</evidence>
<name>A0A8H3H2W6_9AGAM</name>
<dbReference type="Pfam" id="PF14310">
    <property type="entry name" value="Fn3-like"/>
    <property type="match status" value="2"/>
</dbReference>
<dbReference type="CDD" id="cd00086">
    <property type="entry name" value="homeodomain"/>
    <property type="match status" value="1"/>
</dbReference>
<dbReference type="GO" id="GO:0003677">
    <property type="term" value="F:DNA binding"/>
    <property type="evidence" value="ECO:0007669"/>
    <property type="project" value="UniProtKB-UniRule"/>
</dbReference>
<dbReference type="InterPro" id="IPR013783">
    <property type="entry name" value="Ig-like_fold"/>
</dbReference>
<feature type="DNA-binding region" description="Homeobox" evidence="11">
    <location>
        <begin position="1445"/>
        <end position="1487"/>
    </location>
</feature>
<dbReference type="PROSITE" id="PS50071">
    <property type="entry name" value="HOMEOBOX_2"/>
    <property type="match status" value="1"/>
</dbReference>
<dbReference type="PANTHER" id="PTHR42715:SF2">
    <property type="entry name" value="BETA-GLUCOSIDASE F-RELATED"/>
    <property type="match status" value="1"/>
</dbReference>
<keyword evidence="9" id="KW-0326">Glycosidase</keyword>
<feature type="compositionally biased region" description="Polar residues" evidence="13">
    <location>
        <begin position="1491"/>
        <end position="1501"/>
    </location>
</feature>
<keyword evidence="11 12" id="KW-0539">Nucleus</keyword>
<dbReference type="InterPro" id="IPR036881">
    <property type="entry name" value="Glyco_hydro_3_C_sf"/>
</dbReference>
<evidence type="ECO:0000256" key="9">
    <source>
        <dbReference type="ARBA" id="ARBA00023295"/>
    </source>
</evidence>
<accession>A0A8H3H2W6</accession>
<dbReference type="Pfam" id="PF01915">
    <property type="entry name" value="Glyco_hydro_3_C"/>
    <property type="match status" value="2"/>
</dbReference>
<dbReference type="GO" id="GO:0005634">
    <property type="term" value="C:nucleus"/>
    <property type="evidence" value="ECO:0007669"/>
    <property type="project" value="UniProtKB-SubCell"/>
</dbReference>
<dbReference type="Gene3D" id="1.10.10.60">
    <property type="entry name" value="Homeodomain-like"/>
    <property type="match status" value="1"/>
</dbReference>
<keyword evidence="11 12" id="KW-0371">Homeobox</keyword>
<evidence type="ECO:0000259" key="14">
    <source>
        <dbReference type="PROSITE" id="PS50071"/>
    </source>
</evidence>
<evidence type="ECO:0000256" key="1">
    <source>
        <dbReference type="ARBA" id="ARBA00000448"/>
    </source>
</evidence>
<dbReference type="InterPro" id="IPR001764">
    <property type="entry name" value="Glyco_hydro_3_N"/>
</dbReference>
<evidence type="ECO:0000256" key="10">
    <source>
        <dbReference type="ARBA" id="ARBA00023326"/>
    </source>
</evidence>
<evidence type="ECO:0000313" key="16">
    <source>
        <dbReference type="Proteomes" id="UP000663843"/>
    </source>
</evidence>
<dbReference type="SUPFAM" id="SSF46689">
    <property type="entry name" value="Homeodomain-like"/>
    <property type="match status" value="1"/>
</dbReference>
<evidence type="ECO:0000256" key="11">
    <source>
        <dbReference type="PROSITE-ProRule" id="PRU00108"/>
    </source>
</evidence>
<keyword evidence="5" id="KW-0378">Hydrolase</keyword>
<dbReference type="PANTHER" id="PTHR42715">
    <property type="entry name" value="BETA-GLUCOSIDASE"/>
    <property type="match status" value="1"/>
</dbReference>
<dbReference type="FunFam" id="3.20.20.300:FF:000002">
    <property type="entry name" value="Probable beta-glucosidase"/>
    <property type="match status" value="2"/>
</dbReference>
<dbReference type="Gene3D" id="2.60.40.10">
    <property type="entry name" value="Immunoglobulins"/>
    <property type="match status" value="2"/>
</dbReference>
<comment type="pathway">
    <text evidence="2">Glycan metabolism; cellulose degradation.</text>
</comment>
<evidence type="ECO:0000256" key="4">
    <source>
        <dbReference type="ARBA" id="ARBA00012744"/>
    </source>
</evidence>
<evidence type="ECO:0000256" key="3">
    <source>
        <dbReference type="ARBA" id="ARBA00005336"/>
    </source>
</evidence>
<evidence type="ECO:0000256" key="8">
    <source>
        <dbReference type="ARBA" id="ARBA00023277"/>
    </source>
</evidence>
<organism evidence="15 16">
    <name type="scientific">Rhizoctonia solani</name>
    <dbReference type="NCBI Taxonomy" id="456999"/>
    <lineage>
        <taxon>Eukaryota</taxon>
        <taxon>Fungi</taxon>
        <taxon>Dikarya</taxon>
        <taxon>Basidiomycota</taxon>
        <taxon>Agaricomycotina</taxon>
        <taxon>Agaricomycetes</taxon>
        <taxon>Cantharellales</taxon>
        <taxon>Ceratobasidiaceae</taxon>
        <taxon>Rhizoctonia</taxon>
    </lineage>
</organism>
<feature type="region of interest" description="Disordered" evidence="13">
    <location>
        <begin position="1"/>
        <end position="29"/>
    </location>
</feature>
<evidence type="ECO:0000256" key="2">
    <source>
        <dbReference type="ARBA" id="ARBA00004987"/>
    </source>
</evidence>
<comment type="caution">
    <text evidence="15">The sequence shown here is derived from an EMBL/GenBank/DDBJ whole genome shotgun (WGS) entry which is preliminary data.</text>
</comment>
<dbReference type="GO" id="GO:0008422">
    <property type="term" value="F:beta-glucosidase activity"/>
    <property type="evidence" value="ECO:0007669"/>
    <property type="project" value="UniProtKB-EC"/>
</dbReference>
<feature type="domain" description="Homeobox" evidence="14">
    <location>
        <begin position="1443"/>
        <end position="1486"/>
    </location>
</feature>
<keyword evidence="8" id="KW-0119">Carbohydrate metabolism</keyword>
<dbReference type="Pfam" id="PF00933">
    <property type="entry name" value="Glyco_hydro_3"/>
    <property type="match status" value="2"/>
</dbReference>
<dbReference type="PRINTS" id="PR00133">
    <property type="entry name" value="GLHYDRLASE3"/>
</dbReference>
<dbReference type="Gene3D" id="3.20.20.300">
    <property type="entry name" value="Glycoside hydrolase, family 3, N-terminal domain"/>
    <property type="match status" value="2"/>
</dbReference>
<dbReference type="InterPro" id="IPR036962">
    <property type="entry name" value="Glyco_hydro_3_N_sf"/>
</dbReference>
<dbReference type="InterPro" id="IPR050288">
    <property type="entry name" value="Cellulose_deg_GH3"/>
</dbReference>
<dbReference type="SUPFAM" id="SSF51445">
    <property type="entry name" value="(Trans)glycosidases"/>
    <property type="match status" value="2"/>
</dbReference>
<dbReference type="EMBL" id="CAJMWT010003726">
    <property type="protein sequence ID" value="CAE6477717.1"/>
    <property type="molecule type" value="Genomic_DNA"/>
</dbReference>
<keyword evidence="10" id="KW-0624">Polysaccharide degradation</keyword>
<dbReference type="Pfam" id="PF00046">
    <property type="entry name" value="Homeodomain"/>
    <property type="match status" value="1"/>
</dbReference>
<dbReference type="SUPFAM" id="SSF52279">
    <property type="entry name" value="Beta-D-glucan exohydrolase, C-terminal domain"/>
    <property type="match status" value="2"/>
</dbReference>
<feature type="region of interest" description="Disordered" evidence="13">
    <location>
        <begin position="1483"/>
        <end position="1504"/>
    </location>
</feature>
<dbReference type="InterPro" id="IPR009057">
    <property type="entry name" value="Homeodomain-like_sf"/>
</dbReference>
<evidence type="ECO:0000256" key="7">
    <source>
        <dbReference type="ARBA" id="ARBA00023180"/>
    </source>
</evidence>
<evidence type="ECO:0000256" key="12">
    <source>
        <dbReference type="RuleBase" id="RU000682"/>
    </source>
</evidence>
<comment type="catalytic activity">
    <reaction evidence="1">
        <text>Hydrolysis of terminal, non-reducing beta-D-glucosyl residues with release of beta-D-glucose.</text>
        <dbReference type="EC" id="3.2.1.21"/>
    </reaction>
</comment>
<dbReference type="SMART" id="SM01217">
    <property type="entry name" value="Fn3_like"/>
    <property type="match status" value="2"/>
</dbReference>
<dbReference type="InterPro" id="IPR026891">
    <property type="entry name" value="Fn3-like"/>
</dbReference>
<gene>
    <name evidence="15" type="ORF">RDB_LOCUS113821</name>
</gene>
<protein>
    <recommendedName>
        <fullName evidence="4">beta-glucosidase</fullName>
        <ecNumber evidence="4">3.2.1.21</ecNumber>
    </recommendedName>
</protein>
<evidence type="ECO:0000256" key="6">
    <source>
        <dbReference type="ARBA" id="ARBA00023001"/>
    </source>
</evidence>
<dbReference type="InterPro" id="IPR001356">
    <property type="entry name" value="HD"/>
</dbReference>